<keyword evidence="3" id="KW-0238">DNA-binding</keyword>
<dbReference type="GO" id="GO:0006310">
    <property type="term" value="P:DNA recombination"/>
    <property type="evidence" value="ECO:0007669"/>
    <property type="project" value="UniProtKB-KW"/>
</dbReference>
<dbReference type="AlphaFoldDB" id="A0A937W452"/>
<dbReference type="PANTHER" id="PTHR30349:SF64">
    <property type="entry name" value="PROPHAGE INTEGRASE INTD-RELATED"/>
    <property type="match status" value="1"/>
</dbReference>
<dbReference type="Gene3D" id="1.10.150.130">
    <property type="match status" value="1"/>
</dbReference>
<proteinExistence type="inferred from homology"/>
<dbReference type="PANTHER" id="PTHR30349">
    <property type="entry name" value="PHAGE INTEGRASE-RELATED"/>
    <property type="match status" value="1"/>
</dbReference>
<dbReference type="Gene3D" id="1.10.443.10">
    <property type="entry name" value="Intergrase catalytic core"/>
    <property type="match status" value="1"/>
</dbReference>
<comment type="caution">
    <text evidence="7">The sequence shown here is derived from an EMBL/GenBank/DDBJ whole genome shotgun (WGS) entry which is preliminary data.</text>
</comment>
<evidence type="ECO:0000256" key="3">
    <source>
        <dbReference type="ARBA" id="ARBA00023125"/>
    </source>
</evidence>
<dbReference type="PROSITE" id="PS51898">
    <property type="entry name" value="TYR_RECOMBINASE"/>
    <property type="match status" value="1"/>
</dbReference>
<dbReference type="InterPro" id="IPR050090">
    <property type="entry name" value="Tyrosine_recombinase_XerCD"/>
</dbReference>
<accession>A0A937W452</accession>
<comment type="similarity">
    <text evidence="1">Belongs to the 'phage' integrase family.</text>
</comment>
<gene>
    <name evidence="7" type="ORF">FJZ47_13855</name>
</gene>
<organism evidence="7 8">
    <name type="scientific">Tectimicrobiota bacterium</name>
    <dbReference type="NCBI Taxonomy" id="2528274"/>
    <lineage>
        <taxon>Bacteria</taxon>
        <taxon>Pseudomonadati</taxon>
        <taxon>Nitrospinota/Tectimicrobiota group</taxon>
        <taxon>Candidatus Tectimicrobiota</taxon>
    </lineage>
</organism>
<feature type="non-terminal residue" evidence="7">
    <location>
        <position position="279"/>
    </location>
</feature>
<evidence type="ECO:0000256" key="5">
    <source>
        <dbReference type="SAM" id="MobiDB-lite"/>
    </source>
</evidence>
<evidence type="ECO:0000256" key="1">
    <source>
        <dbReference type="ARBA" id="ARBA00008857"/>
    </source>
</evidence>
<name>A0A937W452_UNCTE</name>
<dbReference type="Proteomes" id="UP000712673">
    <property type="component" value="Unassembled WGS sequence"/>
</dbReference>
<dbReference type="InterPro" id="IPR004107">
    <property type="entry name" value="Integrase_SAM-like_N"/>
</dbReference>
<dbReference type="InterPro" id="IPR002104">
    <property type="entry name" value="Integrase_catalytic"/>
</dbReference>
<evidence type="ECO:0000256" key="4">
    <source>
        <dbReference type="ARBA" id="ARBA00023172"/>
    </source>
</evidence>
<feature type="region of interest" description="Disordered" evidence="5">
    <location>
        <begin position="191"/>
        <end position="210"/>
    </location>
</feature>
<dbReference type="InterPro" id="IPR010998">
    <property type="entry name" value="Integrase_recombinase_N"/>
</dbReference>
<dbReference type="SUPFAM" id="SSF56349">
    <property type="entry name" value="DNA breaking-rejoining enzymes"/>
    <property type="match status" value="1"/>
</dbReference>
<evidence type="ECO:0000313" key="8">
    <source>
        <dbReference type="Proteomes" id="UP000712673"/>
    </source>
</evidence>
<dbReference type="Pfam" id="PF13495">
    <property type="entry name" value="Phage_int_SAM_4"/>
    <property type="match status" value="1"/>
</dbReference>
<keyword evidence="2" id="KW-0229">DNA integration</keyword>
<evidence type="ECO:0000256" key="2">
    <source>
        <dbReference type="ARBA" id="ARBA00022908"/>
    </source>
</evidence>
<reference evidence="7" key="1">
    <citation type="submission" date="2019-03" db="EMBL/GenBank/DDBJ databases">
        <title>Lake Tanganyika Metagenome-Assembled Genomes (MAGs).</title>
        <authorList>
            <person name="Tran P."/>
        </authorList>
    </citation>
    <scope>NUCLEOTIDE SEQUENCE</scope>
    <source>
        <strain evidence="7">K_DeepCast_65m_m2_066</strain>
    </source>
</reference>
<evidence type="ECO:0000259" key="6">
    <source>
        <dbReference type="PROSITE" id="PS51898"/>
    </source>
</evidence>
<dbReference type="GO" id="GO:0003677">
    <property type="term" value="F:DNA binding"/>
    <property type="evidence" value="ECO:0007669"/>
    <property type="project" value="UniProtKB-KW"/>
</dbReference>
<protein>
    <submittedName>
        <fullName evidence="7">Integrase</fullName>
    </submittedName>
</protein>
<dbReference type="InterPro" id="IPR011010">
    <property type="entry name" value="DNA_brk_join_enz"/>
</dbReference>
<dbReference type="EMBL" id="VGLS01000425">
    <property type="protein sequence ID" value="MBM3224872.1"/>
    <property type="molecule type" value="Genomic_DNA"/>
</dbReference>
<dbReference type="Pfam" id="PF00589">
    <property type="entry name" value="Phage_integrase"/>
    <property type="match status" value="1"/>
</dbReference>
<evidence type="ECO:0000313" key="7">
    <source>
        <dbReference type="EMBL" id="MBM3224872.1"/>
    </source>
</evidence>
<keyword evidence="4" id="KW-0233">DNA recombination</keyword>
<dbReference type="InterPro" id="IPR013762">
    <property type="entry name" value="Integrase-like_cat_sf"/>
</dbReference>
<sequence length="279" mass="31602">MTPLRQHMIAALHPSGKRERTQETSIREVRLLAQFYHPSPDRLAEQELPRYFLHRKNVDGLAPASMRRCSSGIRFFSQHVLKRDWHTLTLLRPQITHRLPAVLSVEEGKRLLASATPFHHHVSFTTVSSLGLRLHEALDLQVADIDGPRLQVQVHRGKGAKDRYVPLPAEPLALLRTSWKTPRHPTWLLPATGRDHHHRPTAASPMSRSSVQGAFRTATYRAGITKLGVALQPLRHAYATHVLEAGVNPRLLPRYLGHTQLETTMIDLHRTHKGQEEAS</sequence>
<feature type="domain" description="Tyr recombinase" evidence="6">
    <location>
        <begin position="98"/>
        <end position="279"/>
    </location>
</feature>
<dbReference type="GO" id="GO:0015074">
    <property type="term" value="P:DNA integration"/>
    <property type="evidence" value="ECO:0007669"/>
    <property type="project" value="UniProtKB-KW"/>
</dbReference>